<reference evidence="1" key="1">
    <citation type="submission" date="2022-12" db="EMBL/GenBank/DDBJ databases">
        <title>Paracoccus sp. EF6 isolated from a lake water.</title>
        <authorList>
            <person name="Liu H."/>
        </authorList>
    </citation>
    <scope>NUCLEOTIDE SEQUENCE</scope>
    <source>
        <strain evidence="1">EF6</strain>
    </source>
</reference>
<proteinExistence type="predicted"/>
<dbReference type="EMBL" id="JAPTYD010000021">
    <property type="protein sequence ID" value="MCZ0962732.1"/>
    <property type="molecule type" value="Genomic_DNA"/>
</dbReference>
<keyword evidence="2" id="KW-1185">Reference proteome</keyword>
<evidence type="ECO:0000313" key="1">
    <source>
        <dbReference type="EMBL" id="MCZ0962732.1"/>
    </source>
</evidence>
<dbReference type="PANTHER" id="PTHR36154">
    <property type="entry name" value="DNA-BINDING TRANSCRIPTIONAL ACTIVATOR ALPA"/>
    <property type="match status" value="1"/>
</dbReference>
<name>A0ABT4J6M7_9RHOB</name>
<protein>
    <submittedName>
        <fullName evidence="1">AlpA family transcriptional regulator</fullName>
    </submittedName>
</protein>
<dbReference type="Gene3D" id="1.10.238.160">
    <property type="match status" value="1"/>
</dbReference>
<dbReference type="SUPFAM" id="SSF46955">
    <property type="entry name" value="Putative DNA-binding domain"/>
    <property type="match status" value="1"/>
</dbReference>
<comment type="caution">
    <text evidence="1">The sequence shown here is derived from an EMBL/GenBank/DDBJ whole genome shotgun (WGS) entry which is preliminary data.</text>
</comment>
<dbReference type="Proteomes" id="UP001149822">
    <property type="component" value="Unassembled WGS sequence"/>
</dbReference>
<dbReference type="RefSeq" id="WP_268942777.1">
    <property type="nucleotide sequence ID" value="NZ_JAPTYD010000021.1"/>
</dbReference>
<organism evidence="1 2">
    <name type="scientific">Paracoccus benzoatiresistens</name>
    <dbReference type="NCBI Taxonomy" id="2997341"/>
    <lineage>
        <taxon>Bacteria</taxon>
        <taxon>Pseudomonadati</taxon>
        <taxon>Pseudomonadota</taxon>
        <taxon>Alphaproteobacteria</taxon>
        <taxon>Rhodobacterales</taxon>
        <taxon>Paracoccaceae</taxon>
        <taxon>Paracoccus</taxon>
    </lineage>
</organism>
<dbReference type="InterPro" id="IPR052931">
    <property type="entry name" value="Prophage_regulatory_activator"/>
</dbReference>
<accession>A0ABT4J6M7</accession>
<dbReference type="InterPro" id="IPR009061">
    <property type="entry name" value="DNA-bd_dom_put_sf"/>
</dbReference>
<dbReference type="PANTHER" id="PTHR36154:SF1">
    <property type="entry name" value="DNA-BINDING TRANSCRIPTIONAL ACTIVATOR ALPA"/>
    <property type="match status" value="1"/>
</dbReference>
<gene>
    <name evidence="1" type="ORF">OU682_14015</name>
</gene>
<sequence length="68" mass="7651">MAETMRKLVAEKHLRRRAVEEITGLSRSTIYDMMGKGQFPRPVKLTGKAVGWPESAVFAWLNSRSTTA</sequence>
<dbReference type="InterPro" id="IPR010260">
    <property type="entry name" value="AlpA"/>
</dbReference>
<evidence type="ECO:0000313" key="2">
    <source>
        <dbReference type="Proteomes" id="UP001149822"/>
    </source>
</evidence>
<dbReference type="Pfam" id="PF05930">
    <property type="entry name" value="Phage_AlpA"/>
    <property type="match status" value="1"/>
</dbReference>